<evidence type="ECO:0000313" key="3">
    <source>
        <dbReference type="Proteomes" id="UP001529510"/>
    </source>
</evidence>
<evidence type="ECO:0000256" key="1">
    <source>
        <dbReference type="SAM" id="MobiDB-lite"/>
    </source>
</evidence>
<feature type="non-terminal residue" evidence="2">
    <location>
        <position position="74"/>
    </location>
</feature>
<evidence type="ECO:0000313" key="2">
    <source>
        <dbReference type="EMBL" id="KAL0149733.1"/>
    </source>
</evidence>
<sequence>GSVKEDSVQKGRVQVRGGVWRPHSLPAERLRPLWPWHFLRRVNQPAAVTHLERGAGSLNTPFGEVDRVHTNGNV</sequence>
<comment type="caution">
    <text evidence="2">The sequence shown here is derived from an EMBL/GenBank/DDBJ whole genome shotgun (WGS) entry which is preliminary data.</text>
</comment>
<accession>A0ABD0MNL4</accession>
<organism evidence="2 3">
    <name type="scientific">Cirrhinus mrigala</name>
    <name type="common">Mrigala</name>
    <dbReference type="NCBI Taxonomy" id="683832"/>
    <lineage>
        <taxon>Eukaryota</taxon>
        <taxon>Metazoa</taxon>
        <taxon>Chordata</taxon>
        <taxon>Craniata</taxon>
        <taxon>Vertebrata</taxon>
        <taxon>Euteleostomi</taxon>
        <taxon>Actinopterygii</taxon>
        <taxon>Neopterygii</taxon>
        <taxon>Teleostei</taxon>
        <taxon>Ostariophysi</taxon>
        <taxon>Cypriniformes</taxon>
        <taxon>Cyprinidae</taxon>
        <taxon>Labeoninae</taxon>
        <taxon>Labeonini</taxon>
        <taxon>Cirrhinus</taxon>
    </lineage>
</organism>
<feature type="region of interest" description="Disordered" evidence="1">
    <location>
        <begin position="55"/>
        <end position="74"/>
    </location>
</feature>
<protein>
    <submittedName>
        <fullName evidence="2">Uncharacterized protein</fullName>
    </submittedName>
</protein>
<feature type="compositionally biased region" description="Basic and acidic residues" evidence="1">
    <location>
        <begin position="64"/>
        <end position="74"/>
    </location>
</feature>
<keyword evidence="3" id="KW-1185">Reference proteome</keyword>
<name>A0ABD0MNL4_CIRMR</name>
<proteinExistence type="predicted"/>
<reference evidence="2 3" key="1">
    <citation type="submission" date="2024-05" db="EMBL/GenBank/DDBJ databases">
        <title>Genome sequencing and assembly of Indian major carp, Cirrhinus mrigala (Hamilton, 1822).</title>
        <authorList>
            <person name="Mohindra V."/>
            <person name="Chowdhury L.M."/>
            <person name="Lal K."/>
            <person name="Jena J.K."/>
        </authorList>
    </citation>
    <scope>NUCLEOTIDE SEQUENCE [LARGE SCALE GENOMIC DNA]</scope>
    <source>
        <strain evidence="2">CM1030</strain>
        <tissue evidence="2">Blood</tissue>
    </source>
</reference>
<dbReference type="Proteomes" id="UP001529510">
    <property type="component" value="Unassembled WGS sequence"/>
</dbReference>
<dbReference type="EMBL" id="JAMKFB020000323">
    <property type="protein sequence ID" value="KAL0149733.1"/>
    <property type="molecule type" value="Genomic_DNA"/>
</dbReference>
<dbReference type="AlphaFoldDB" id="A0ABD0MNL4"/>
<gene>
    <name evidence="2" type="ORF">M9458_054923</name>
</gene>
<feature type="non-terminal residue" evidence="2">
    <location>
        <position position="1"/>
    </location>
</feature>